<comment type="caution">
    <text evidence="1">The sequence shown here is derived from an EMBL/GenBank/DDBJ whole genome shotgun (WGS) entry which is preliminary data.</text>
</comment>
<accession>A0A2T3MMV4</accession>
<gene>
    <name evidence="1" type="ORF">C9I89_22165</name>
</gene>
<organism evidence="1 2">
    <name type="scientific">Photobacterium lipolyticum</name>
    <dbReference type="NCBI Taxonomy" id="266810"/>
    <lineage>
        <taxon>Bacteria</taxon>
        <taxon>Pseudomonadati</taxon>
        <taxon>Pseudomonadota</taxon>
        <taxon>Gammaproteobacteria</taxon>
        <taxon>Vibrionales</taxon>
        <taxon>Vibrionaceae</taxon>
        <taxon>Photobacterium</taxon>
    </lineage>
</organism>
<reference evidence="1 2" key="1">
    <citation type="submission" date="2018-03" db="EMBL/GenBank/DDBJ databases">
        <title>Whole genome sequencing of Histamine producing bacteria.</title>
        <authorList>
            <person name="Butler K."/>
        </authorList>
    </citation>
    <scope>NUCLEOTIDE SEQUENCE [LARGE SCALE GENOMIC DNA]</scope>
    <source>
        <strain evidence="1 2">DSM 16190</strain>
    </source>
</reference>
<keyword evidence="2" id="KW-1185">Reference proteome</keyword>
<dbReference type="RefSeq" id="WP_107285493.1">
    <property type="nucleotide sequence ID" value="NZ_PYMC01000043.1"/>
</dbReference>
<protein>
    <submittedName>
        <fullName evidence="1">Uncharacterized protein</fullName>
    </submittedName>
</protein>
<dbReference type="AlphaFoldDB" id="A0A2T3MMV4"/>
<evidence type="ECO:0000313" key="2">
    <source>
        <dbReference type="Proteomes" id="UP000240904"/>
    </source>
</evidence>
<evidence type="ECO:0000313" key="1">
    <source>
        <dbReference type="EMBL" id="PSV97997.1"/>
    </source>
</evidence>
<dbReference type="Proteomes" id="UP000240904">
    <property type="component" value="Unassembled WGS sequence"/>
</dbReference>
<dbReference type="EMBL" id="PYMC01000043">
    <property type="protein sequence ID" value="PSV97997.1"/>
    <property type="molecule type" value="Genomic_DNA"/>
</dbReference>
<name>A0A2T3MMV4_9GAMM</name>
<sequence>MDSKELCASLTNLLVQNFAMEFHLRDNPILSRHFYFESKDYDFYLPFALTMESSVGSATKKVNRWLERYSSVFEAGTAYSFDADGKITVKS</sequence>
<proteinExistence type="predicted"/>